<proteinExistence type="predicted"/>
<sequence length="171" mass="19401">MRSSDRLKARTPCKGIASGIRMAARTHASLREWTCAHVTYRSQPPGNGQGGILCVMRTAAEIAFTLRRRECSRMYFWMMDGKSAIPYFRSRVIWHCIKMGTYQEMQGLRRCRTTLNRAIFHSECMRGLETICTLGSANYRPSIYFTCSGARSGVRDTQGQEGTGSRRILTL</sequence>
<dbReference type="Proteomes" id="UP000193067">
    <property type="component" value="Unassembled WGS sequence"/>
</dbReference>
<evidence type="ECO:0000313" key="1">
    <source>
        <dbReference type="EMBL" id="OSC96790.1"/>
    </source>
</evidence>
<accession>A0A1Y2I8W1</accession>
<name>A0A1Y2I8W1_TRAC3</name>
<dbReference type="EMBL" id="KZ084166">
    <property type="protein sequence ID" value="OSC96790.1"/>
    <property type="molecule type" value="Genomic_DNA"/>
</dbReference>
<organism evidence="1 2">
    <name type="scientific">Trametes coccinea (strain BRFM310)</name>
    <name type="common">Pycnoporus coccineus</name>
    <dbReference type="NCBI Taxonomy" id="1353009"/>
    <lineage>
        <taxon>Eukaryota</taxon>
        <taxon>Fungi</taxon>
        <taxon>Dikarya</taxon>
        <taxon>Basidiomycota</taxon>
        <taxon>Agaricomycotina</taxon>
        <taxon>Agaricomycetes</taxon>
        <taxon>Polyporales</taxon>
        <taxon>Polyporaceae</taxon>
        <taxon>Trametes</taxon>
    </lineage>
</organism>
<reference evidence="1 2" key="1">
    <citation type="journal article" date="2015" name="Biotechnol. Biofuels">
        <title>Enhanced degradation of softwood versus hardwood by the white-rot fungus Pycnoporus coccineus.</title>
        <authorList>
            <person name="Couturier M."/>
            <person name="Navarro D."/>
            <person name="Chevret D."/>
            <person name="Henrissat B."/>
            <person name="Piumi F."/>
            <person name="Ruiz-Duenas F.J."/>
            <person name="Martinez A.T."/>
            <person name="Grigoriev I.V."/>
            <person name="Riley R."/>
            <person name="Lipzen A."/>
            <person name="Berrin J.G."/>
            <person name="Master E.R."/>
            <person name="Rosso M.N."/>
        </authorList>
    </citation>
    <scope>NUCLEOTIDE SEQUENCE [LARGE SCALE GENOMIC DNA]</scope>
    <source>
        <strain evidence="1 2">BRFM310</strain>
    </source>
</reference>
<evidence type="ECO:0000313" key="2">
    <source>
        <dbReference type="Proteomes" id="UP000193067"/>
    </source>
</evidence>
<dbReference type="AlphaFoldDB" id="A0A1Y2I8W1"/>
<keyword evidence="2" id="KW-1185">Reference proteome</keyword>
<protein>
    <submittedName>
        <fullName evidence="1">Uncharacterized protein</fullName>
    </submittedName>
</protein>
<gene>
    <name evidence="1" type="ORF">PYCCODRAFT_1251524</name>
</gene>